<comment type="catalytic activity">
    <reaction evidence="3">
        <text>Endohydrolysis of (1-&gt;4)-alpha-D-glucosidic linkages in polysaccharides containing three or more (1-&gt;4)-alpha-linked D-glucose units.</text>
        <dbReference type="EC" id="3.2.1.1"/>
    </reaction>
</comment>
<proteinExistence type="inferred from homology"/>
<dbReference type="SMART" id="SM00642">
    <property type="entry name" value="Aamy"/>
    <property type="match status" value="1"/>
</dbReference>
<dbReference type="Pfam" id="PF00128">
    <property type="entry name" value="Alpha-amylase"/>
    <property type="match status" value="1"/>
</dbReference>
<dbReference type="GO" id="GO:0043169">
    <property type="term" value="F:cation binding"/>
    <property type="evidence" value="ECO:0007669"/>
    <property type="project" value="InterPro"/>
</dbReference>
<evidence type="ECO:0000313" key="5">
    <source>
        <dbReference type="EMBL" id="AKI98210.1"/>
    </source>
</evidence>
<reference evidence="5 6" key="1">
    <citation type="submission" date="2015-04" db="EMBL/GenBank/DDBJ databases">
        <title>Complete Genome Sequence of Kosmotoga pacifica SLHLJ1.</title>
        <authorList>
            <person name="Jiang L.J."/>
            <person name="Shao Z.Z."/>
            <person name="Jebbar M."/>
        </authorList>
    </citation>
    <scope>NUCLEOTIDE SEQUENCE [LARGE SCALE GENOMIC DNA]</scope>
    <source>
        <strain evidence="5 6">SLHLJ1</strain>
    </source>
</reference>
<evidence type="ECO:0000256" key="2">
    <source>
        <dbReference type="RuleBase" id="RU003615"/>
    </source>
</evidence>
<name>A0A0G2Z9C7_9BACT</name>
<dbReference type="KEGG" id="kpf:IX53_02300"/>
<keyword evidence="3" id="KW-0326">Glycosidase</keyword>
<dbReference type="STRING" id="1330330.IX53_02300"/>
<dbReference type="EMBL" id="CP011232">
    <property type="protein sequence ID" value="AKI98210.1"/>
    <property type="molecule type" value="Genomic_DNA"/>
</dbReference>
<dbReference type="InterPro" id="IPR045857">
    <property type="entry name" value="O16G_dom_2"/>
</dbReference>
<dbReference type="EC" id="3.2.1.1" evidence="3"/>
<dbReference type="GO" id="GO:0009313">
    <property type="term" value="P:oligosaccharide catabolic process"/>
    <property type="evidence" value="ECO:0007669"/>
    <property type="project" value="TreeGrafter"/>
</dbReference>
<sequence length="515" mass="59767">MTFLIFSTLFFTATYLPRYAPSIDTGVFYEIFVRAFYDSDGDGIGDFKGIVEKLDYLNNGNAFEDNDLGISGIWLMPIFPSPSYHGYDVTDYYAVNSRYGTMRDFETLIEEAHKRGIKIMIDLVINHTSNQHPWFLNASNPEAPKHEKYRDYYVWTTGDPDGPSGHKWNYIKSMKSSYYSSFKYKGMPDLNFDNPEVKEEIKKIATFWLKKGVDGFRIDAAKHIFNDHSKNSEWWKEFMAYVKSINPNVFVVGEIWDSNELIDAYYTSLDSAFEFEFKDRVWQTVKFNSVTFWKQTDKKHNIFPEGFVPSIFVSNHDMDRPGSHFEKGALKILSTLLLTSSGVPFIYYGEEIGAKGRKPDENIREPMDWYALMEGPGRVHWLDSYKYAFERYNQKADGISVEEQDEDPNSLLNWYRKLIHLREDYPILKTGKMKIIDVEVERVIALKRYSDTALEMAFVFVNISKEVKKLDVSKFPEFFKAEYISLPLGDQEGTNIILPPFGIAIVIVRDSEGTD</sequence>
<dbReference type="CDD" id="cd11316">
    <property type="entry name" value="AmyAc_bac2_AmyA"/>
    <property type="match status" value="1"/>
</dbReference>
<dbReference type="PANTHER" id="PTHR10357:SF179">
    <property type="entry name" value="NEUTRAL AND BASIC AMINO ACID TRANSPORT PROTEIN RBAT"/>
    <property type="match status" value="1"/>
</dbReference>
<evidence type="ECO:0000259" key="4">
    <source>
        <dbReference type="SMART" id="SM00642"/>
    </source>
</evidence>
<dbReference type="Proteomes" id="UP000035159">
    <property type="component" value="Chromosome"/>
</dbReference>
<dbReference type="InterPro" id="IPR017853">
    <property type="entry name" value="GH"/>
</dbReference>
<comment type="similarity">
    <text evidence="1 2">Belongs to the glycosyl hydrolase 13 family.</text>
</comment>
<dbReference type="Gene3D" id="3.90.400.10">
    <property type="entry name" value="Oligo-1,6-glucosidase, Domain 2"/>
    <property type="match status" value="1"/>
</dbReference>
<keyword evidence="3" id="KW-0119">Carbohydrate metabolism</keyword>
<feature type="domain" description="Glycosyl hydrolase family 13 catalytic" evidence="4">
    <location>
        <begin position="30"/>
        <end position="422"/>
    </location>
</feature>
<dbReference type="PRINTS" id="PR00110">
    <property type="entry name" value="ALPHAAMYLASE"/>
</dbReference>
<dbReference type="InterPro" id="IPR006047">
    <property type="entry name" value="GH13_cat_dom"/>
</dbReference>
<keyword evidence="3" id="KW-0378">Hydrolase</keyword>
<gene>
    <name evidence="5" type="ORF">IX53_02300</name>
</gene>
<organism evidence="5 6">
    <name type="scientific">Kosmotoga pacifica</name>
    <dbReference type="NCBI Taxonomy" id="1330330"/>
    <lineage>
        <taxon>Bacteria</taxon>
        <taxon>Thermotogati</taxon>
        <taxon>Thermotogota</taxon>
        <taxon>Thermotogae</taxon>
        <taxon>Kosmotogales</taxon>
        <taxon>Kosmotogaceae</taxon>
        <taxon>Kosmotoga</taxon>
    </lineage>
</organism>
<dbReference type="InterPro" id="IPR006046">
    <property type="entry name" value="Alpha_amylase"/>
</dbReference>
<evidence type="ECO:0000256" key="3">
    <source>
        <dbReference type="RuleBase" id="RU361134"/>
    </source>
</evidence>
<accession>A0A0G2Z9C7</accession>
<protein>
    <recommendedName>
        <fullName evidence="3">Alpha-amylase</fullName>
        <ecNumber evidence="3">3.2.1.1</ecNumber>
    </recommendedName>
</protein>
<dbReference type="PATRIC" id="fig|1330330.3.peg.470"/>
<evidence type="ECO:0000256" key="1">
    <source>
        <dbReference type="ARBA" id="ARBA00008061"/>
    </source>
</evidence>
<evidence type="ECO:0000313" key="6">
    <source>
        <dbReference type="Proteomes" id="UP000035159"/>
    </source>
</evidence>
<dbReference type="Gene3D" id="3.20.20.80">
    <property type="entry name" value="Glycosidases"/>
    <property type="match status" value="1"/>
</dbReference>
<dbReference type="AlphaFoldDB" id="A0A0G2Z9C7"/>
<keyword evidence="6" id="KW-1185">Reference proteome</keyword>
<dbReference type="SUPFAM" id="SSF51445">
    <property type="entry name" value="(Trans)glycosidases"/>
    <property type="match status" value="1"/>
</dbReference>
<dbReference type="GO" id="GO:0004556">
    <property type="term" value="F:alpha-amylase activity"/>
    <property type="evidence" value="ECO:0007669"/>
    <property type="project" value="UniProtKB-UniRule"/>
</dbReference>
<dbReference type="PANTHER" id="PTHR10357">
    <property type="entry name" value="ALPHA-AMYLASE FAMILY MEMBER"/>
    <property type="match status" value="1"/>
</dbReference>